<accession>A0A9Q0IHZ9</accession>
<dbReference type="AlphaFoldDB" id="A0A9Q0IHZ9"/>
<feature type="compositionally biased region" description="Basic and acidic residues" evidence="1">
    <location>
        <begin position="90"/>
        <end position="105"/>
    </location>
</feature>
<dbReference type="Proteomes" id="UP001148018">
    <property type="component" value="Unassembled WGS sequence"/>
</dbReference>
<dbReference type="EMBL" id="JANIIK010000108">
    <property type="protein sequence ID" value="KAJ3598705.1"/>
    <property type="molecule type" value="Genomic_DNA"/>
</dbReference>
<proteinExistence type="predicted"/>
<feature type="region of interest" description="Disordered" evidence="1">
    <location>
        <begin position="50"/>
        <end position="113"/>
    </location>
</feature>
<evidence type="ECO:0000256" key="1">
    <source>
        <dbReference type="SAM" id="MobiDB-lite"/>
    </source>
</evidence>
<protein>
    <submittedName>
        <fullName evidence="2">Uncharacterized protein</fullName>
    </submittedName>
</protein>
<feature type="compositionally biased region" description="Basic and acidic residues" evidence="1">
    <location>
        <begin position="50"/>
        <end position="75"/>
    </location>
</feature>
<evidence type="ECO:0000313" key="3">
    <source>
        <dbReference type="Proteomes" id="UP001148018"/>
    </source>
</evidence>
<reference evidence="2" key="1">
    <citation type="submission" date="2022-07" db="EMBL/GenBank/DDBJ databases">
        <title>Chromosome-level genome of Muraenolepis orangiensis.</title>
        <authorList>
            <person name="Kim J."/>
        </authorList>
    </citation>
    <scope>NUCLEOTIDE SEQUENCE</scope>
    <source>
        <strain evidence="2">KU_S4_2022</strain>
        <tissue evidence="2">Muscle</tissue>
    </source>
</reference>
<comment type="caution">
    <text evidence="2">The sequence shown here is derived from an EMBL/GenBank/DDBJ whole genome shotgun (WGS) entry which is preliminary data.</text>
</comment>
<sequence length="152" mass="17004">MTSNVTPSPSPLDREAVSHKLRVGKKTISTSVISSVDLSYLTNGTSIKLLLRDTGKESQEKGEREGEAASKEKENGLNWIRGPEGINRTSQEREEREERGEERGRGRGTKRKPLQHNFSYVTKAAMSTETTHHKGISRWKKTIPAGFNKDIV</sequence>
<evidence type="ECO:0000313" key="2">
    <source>
        <dbReference type="EMBL" id="KAJ3598705.1"/>
    </source>
</evidence>
<keyword evidence="3" id="KW-1185">Reference proteome</keyword>
<organism evidence="2 3">
    <name type="scientific">Muraenolepis orangiensis</name>
    <name type="common">Patagonian moray cod</name>
    <dbReference type="NCBI Taxonomy" id="630683"/>
    <lineage>
        <taxon>Eukaryota</taxon>
        <taxon>Metazoa</taxon>
        <taxon>Chordata</taxon>
        <taxon>Craniata</taxon>
        <taxon>Vertebrata</taxon>
        <taxon>Euteleostomi</taxon>
        <taxon>Actinopterygii</taxon>
        <taxon>Neopterygii</taxon>
        <taxon>Teleostei</taxon>
        <taxon>Neoteleostei</taxon>
        <taxon>Acanthomorphata</taxon>
        <taxon>Zeiogadaria</taxon>
        <taxon>Gadariae</taxon>
        <taxon>Gadiformes</taxon>
        <taxon>Muraenolepidoidei</taxon>
        <taxon>Muraenolepididae</taxon>
        <taxon>Muraenolepis</taxon>
    </lineage>
</organism>
<gene>
    <name evidence="2" type="ORF">NHX12_000728</name>
</gene>
<name>A0A9Q0IHZ9_9TELE</name>